<sequence>MGGVYVKPSNLHISRRSIILVTKMNFNNSKGIANQWLTGLIKACSCVLFVGVSFPLLGQSSDIHDIEDSIIKIYTTQAAPDYFTPWRLLTPRQSSGSGTVIAGNQILTNAHVVANASYVQAQKHNDPQRYQARVLFISHEADLALITIDEPGFFSDLKALPIGELPNPLEEVSVYGYPIGGKSLSITKGILSRVEQQVYAHAGTYLLAGQIDAAINPGNSGGPVIVDKQIVGVVMQANSGGRTENLGYFVPPSIVRHVLKDSEDGNRDGFPDLGFRTQTLDSPAAKAAYGLGKDQDGILVIKVFENSPSRGFLSENDVILQIDDYQIADDGTIKLSEDLLTDYKHAIDLHHIDDTIAVTYSRQGKTNTIELIAQRAQESYSLVAGEQFDEVPEYLIYGGVLFVPLNMNLIKRWGNDWSRSAPVSLLQARNEWTSPQRREVVVALQVLAADVNLGYHDWRNWTVEHLNGQLVRDFNHFSQLLRNNQDENVVFENKNGYQMVINHETALASEEQILNQYRIPTAHSVGLFND</sequence>
<dbReference type="Gene3D" id="2.40.10.10">
    <property type="entry name" value="Trypsin-like serine proteases"/>
    <property type="match status" value="2"/>
</dbReference>
<dbReference type="Pfam" id="PF13180">
    <property type="entry name" value="PDZ_2"/>
    <property type="match status" value="1"/>
</dbReference>
<dbReference type="InterPro" id="IPR041517">
    <property type="entry name" value="DEGP_PDZ"/>
</dbReference>
<keyword evidence="2" id="KW-0378">Hydrolase</keyword>
<dbReference type="SUPFAM" id="SSF50156">
    <property type="entry name" value="PDZ domain-like"/>
    <property type="match status" value="1"/>
</dbReference>
<evidence type="ECO:0008006" key="7">
    <source>
        <dbReference type="Google" id="ProtNLM"/>
    </source>
</evidence>
<feature type="domain" description="Protease Do-like PDZ" evidence="5">
    <location>
        <begin position="385"/>
        <end position="524"/>
    </location>
</feature>
<evidence type="ECO:0000313" key="6">
    <source>
        <dbReference type="EMBL" id="SUZ88000.1"/>
    </source>
</evidence>
<dbReference type="InterPro" id="IPR046449">
    <property type="entry name" value="DEGP_PDZ_sf"/>
</dbReference>
<dbReference type="InterPro" id="IPR001940">
    <property type="entry name" value="Peptidase_S1C"/>
</dbReference>
<name>A0A381R8R1_9ZZZZ</name>
<dbReference type="SUPFAM" id="SSF50494">
    <property type="entry name" value="Trypsin-like serine proteases"/>
    <property type="match status" value="1"/>
</dbReference>
<keyword evidence="1" id="KW-0645">Protease</keyword>
<evidence type="ECO:0000256" key="2">
    <source>
        <dbReference type="ARBA" id="ARBA00022801"/>
    </source>
</evidence>
<protein>
    <recommendedName>
        <fullName evidence="7">Protease</fullName>
    </recommendedName>
</protein>
<evidence type="ECO:0000256" key="3">
    <source>
        <dbReference type="ARBA" id="ARBA00022825"/>
    </source>
</evidence>
<evidence type="ECO:0000256" key="1">
    <source>
        <dbReference type="ARBA" id="ARBA00022670"/>
    </source>
</evidence>
<dbReference type="EMBL" id="UINC01001749">
    <property type="protein sequence ID" value="SUZ88000.1"/>
    <property type="molecule type" value="Genomic_DNA"/>
</dbReference>
<dbReference type="GO" id="GO:0004252">
    <property type="term" value="F:serine-type endopeptidase activity"/>
    <property type="evidence" value="ECO:0007669"/>
    <property type="project" value="InterPro"/>
</dbReference>
<reference evidence="6" key="1">
    <citation type="submission" date="2018-05" db="EMBL/GenBank/DDBJ databases">
        <authorList>
            <person name="Lanie J.A."/>
            <person name="Ng W.-L."/>
            <person name="Kazmierczak K.M."/>
            <person name="Andrzejewski T.M."/>
            <person name="Davidsen T.M."/>
            <person name="Wayne K.J."/>
            <person name="Tettelin H."/>
            <person name="Glass J.I."/>
            <person name="Rusch D."/>
            <person name="Podicherti R."/>
            <person name="Tsui H.-C.T."/>
            <person name="Winkler M.E."/>
        </authorList>
    </citation>
    <scope>NUCLEOTIDE SEQUENCE</scope>
</reference>
<dbReference type="GO" id="GO:0006508">
    <property type="term" value="P:proteolysis"/>
    <property type="evidence" value="ECO:0007669"/>
    <property type="project" value="UniProtKB-KW"/>
</dbReference>
<proteinExistence type="predicted"/>
<dbReference type="Pfam" id="PF13365">
    <property type="entry name" value="Trypsin_2"/>
    <property type="match status" value="1"/>
</dbReference>
<evidence type="ECO:0000259" key="5">
    <source>
        <dbReference type="Pfam" id="PF17815"/>
    </source>
</evidence>
<dbReference type="AlphaFoldDB" id="A0A381R8R1"/>
<feature type="domain" description="PDZ" evidence="4">
    <location>
        <begin position="271"/>
        <end position="371"/>
    </location>
</feature>
<dbReference type="PANTHER" id="PTHR45980:SF9">
    <property type="entry name" value="PROTEASE DO-LIKE 10, MITOCHONDRIAL-RELATED"/>
    <property type="match status" value="1"/>
</dbReference>
<dbReference type="Gene3D" id="2.30.42.10">
    <property type="match status" value="1"/>
</dbReference>
<gene>
    <name evidence="6" type="ORF">METZ01_LOCUS40854</name>
</gene>
<dbReference type="InterPro" id="IPR001478">
    <property type="entry name" value="PDZ"/>
</dbReference>
<accession>A0A381R8R1</accession>
<dbReference type="InterPro" id="IPR043504">
    <property type="entry name" value="Peptidase_S1_PA_chymotrypsin"/>
</dbReference>
<dbReference type="InterPro" id="IPR009003">
    <property type="entry name" value="Peptidase_S1_PA"/>
</dbReference>
<evidence type="ECO:0000259" key="4">
    <source>
        <dbReference type="Pfam" id="PF13180"/>
    </source>
</evidence>
<dbReference type="Pfam" id="PF17815">
    <property type="entry name" value="PDZ_3"/>
    <property type="match status" value="1"/>
</dbReference>
<keyword evidence="3" id="KW-0720">Serine protease</keyword>
<dbReference type="PRINTS" id="PR00834">
    <property type="entry name" value="PROTEASES2C"/>
</dbReference>
<dbReference type="Gene3D" id="3.20.190.20">
    <property type="match status" value="1"/>
</dbReference>
<dbReference type="InterPro" id="IPR036034">
    <property type="entry name" value="PDZ_sf"/>
</dbReference>
<dbReference type="PANTHER" id="PTHR45980">
    <property type="match status" value="1"/>
</dbReference>
<organism evidence="6">
    <name type="scientific">marine metagenome</name>
    <dbReference type="NCBI Taxonomy" id="408172"/>
    <lineage>
        <taxon>unclassified sequences</taxon>
        <taxon>metagenomes</taxon>
        <taxon>ecological metagenomes</taxon>
    </lineage>
</organism>